<dbReference type="Gene3D" id="3.30.300.30">
    <property type="match status" value="1"/>
</dbReference>
<dbReference type="PROSITE" id="PS00455">
    <property type="entry name" value="AMP_BINDING"/>
    <property type="match status" value="1"/>
</dbReference>
<feature type="transmembrane region" description="Helical" evidence="1">
    <location>
        <begin position="603"/>
        <end position="623"/>
    </location>
</feature>
<evidence type="ECO:0000313" key="4">
    <source>
        <dbReference type="Proteomes" id="UP001278766"/>
    </source>
</evidence>
<dbReference type="InterPro" id="IPR052979">
    <property type="entry name" value="Adenylate-forming_domain"/>
</dbReference>
<sequence>MAQKTMDNAQCVPESFTTGEIIPCPFPTVTAAIRHATSNYPEAVAAIDLSQAGTRREVSYAQLEIRARWLAQRLRMAGVGPGDRVPLVVKRSIEMLVGIYAILLCGAQYVPLDGGVVTQTALETVISQSGGSRVVCTKSTRKRLQQTHSDMVRGCRLLCVEDESEPELEKEAESIDLATPESGCYVIYTSGTTGTPKGVDVTHSNVANLVCMSPGGLGIRPGTKVGQVLNISFDMAAWEILGCLCNGGTLVIRGSDWVPTLKEIDTLICTPSILSLKATEEFPNIKVVATAGEPSNQLLADKWAKHGTYYNCCGPTETTIVNTMVQHQPGKPLTIGKPTPNNSVYIMDDDLRPVAVGEIGTLWAGGRGISRGYVGLPDMTATKFREDPFALDGSMVYNTGDLGRWLESGEIEIMGRKDDQVKVNGFRVELDGVAHVMAATPGVQNAYAILVDGDIHGFLHPASCDTQQVIQQVEQVLPYYSRPTHLHNLEHVPLTQNGKVDKAALRVIAIEGNAEAIAIPATQDTSSYAPSASTRDNSDQEAGVVDAQEKGSITTMTSGASTTTLDMVKPEGEAVTLNIEGDLPEKDHAKFFRNLVHRAFIPYRFLLMLVYLGNVGALVAMYVNGINRPWIGNMVAINLLVAVLIRQDMVINLLYTVCCSVPKTWPLWFRASCAKIYHLGGVHAGAATWSSLWLLAANISDVYCFASHACSSYPYHSAAYQAISWILTALFASVIGFALPQFRSTHHDFFERYHRFVGWTMLALFWVQTFLGLADEVTRGASPTYASALVSAPPFWILSAATLSIASSWLWLRRVPVEAEVLSDHAVRLHFDYTVPVNGTFTRLSFRPLLEWHSFATVPAPEPAGGRAAGYSLVVSNAGDWTRACIRKGPQRVWVRGVPACGVMRIATLFNRVVVVATGSGIGPLLGHIQLPSCATACLWSTKDPVKTYGKELVDTVRRQIPGAVIWDTSAQGRPDMVKLSYNLARSFQAEAVIIIANRKITTKVVYGLETRGVHAYGAIWDS</sequence>
<dbReference type="AlphaFoldDB" id="A0AAE0LW89"/>
<protein>
    <submittedName>
        <fullName evidence="3">AMP-binding enzyme</fullName>
    </submittedName>
</protein>
<organism evidence="3 4">
    <name type="scientific">Chaetomium fimeti</name>
    <dbReference type="NCBI Taxonomy" id="1854472"/>
    <lineage>
        <taxon>Eukaryota</taxon>
        <taxon>Fungi</taxon>
        <taxon>Dikarya</taxon>
        <taxon>Ascomycota</taxon>
        <taxon>Pezizomycotina</taxon>
        <taxon>Sordariomycetes</taxon>
        <taxon>Sordariomycetidae</taxon>
        <taxon>Sordariales</taxon>
        <taxon>Chaetomiaceae</taxon>
        <taxon>Chaetomium</taxon>
    </lineage>
</organism>
<reference evidence="3" key="1">
    <citation type="journal article" date="2023" name="Mol. Phylogenet. Evol.">
        <title>Genome-scale phylogeny and comparative genomics of the fungal order Sordariales.</title>
        <authorList>
            <person name="Hensen N."/>
            <person name="Bonometti L."/>
            <person name="Westerberg I."/>
            <person name="Brannstrom I.O."/>
            <person name="Guillou S."/>
            <person name="Cros-Aarteil S."/>
            <person name="Calhoun S."/>
            <person name="Haridas S."/>
            <person name="Kuo A."/>
            <person name="Mondo S."/>
            <person name="Pangilinan J."/>
            <person name="Riley R."/>
            <person name="LaButti K."/>
            <person name="Andreopoulos B."/>
            <person name="Lipzen A."/>
            <person name="Chen C."/>
            <person name="Yan M."/>
            <person name="Daum C."/>
            <person name="Ng V."/>
            <person name="Clum A."/>
            <person name="Steindorff A."/>
            <person name="Ohm R.A."/>
            <person name="Martin F."/>
            <person name="Silar P."/>
            <person name="Natvig D.O."/>
            <person name="Lalanne C."/>
            <person name="Gautier V."/>
            <person name="Ament-Velasquez S.L."/>
            <person name="Kruys A."/>
            <person name="Hutchinson M.I."/>
            <person name="Powell A.J."/>
            <person name="Barry K."/>
            <person name="Miller A.N."/>
            <person name="Grigoriev I.V."/>
            <person name="Debuchy R."/>
            <person name="Gladieux P."/>
            <person name="Hiltunen Thoren M."/>
            <person name="Johannesson H."/>
        </authorList>
    </citation>
    <scope>NUCLEOTIDE SEQUENCE</scope>
    <source>
        <strain evidence="3">CBS 168.71</strain>
    </source>
</reference>
<feature type="transmembrane region" description="Helical" evidence="1">
    <location>
        <begin position="794"/>
        <end position="812"/>
    </location>
</feature>
<dbReference type="InterPro" id="IPR045851">
    <property type="entry name" value="AMP-bd_C_sf"/>
</dbReference>
<feature type="transmembrane region" description="Helical" evidence="1">
    <location>
        <begin position="635"/>
        <end position="655"/>
    </location>
</feature>
<dbReference type="PANTHER" id="PTHR33927:SF5">
    <property type="entry name" value="ENZYME, PUTATIVE (AFU_ORTHOLOGUE AFUA_8G01222)-RELATED"/>
    <property type="match status" value="1"/>
</dbReference>
<comment type="caution">
    <text evidence="3">The sequence shown here is derived from an EMBL/GenBank/DDBJ whole genome shotgun (WGS) entry which is preliminary data.</text>
</comment>
<dbReference type="EMBL" id="JAUEPN010000001">
    <property type="protein sequence ID" value="KAK3299882.1"/>
    <property type="molecule type" value="Genomic_DNA"/>
</dbReference>
<dbReference type="GeneID" id="87838021"/>
<reference evidence="3" key="2">
    <citation type="submission" date="2023-06" db="EMBL/GenBank/DDBJ databases">
        <authorList>
            <consortium name="Lawrence Berkeley National Laboratory"/>
            <person name="Haridas S."/>
            <person name="Hensen N."/>
            <person name="Bonometti L."/>
            <person name="Westerberg I."/>
            <person name="Brannstrom I.O."/>
            <person name="Guillou S."/>
            <person name="Cros-Aarteil S."/>
            <person name="Calhoun S."/>
            <person name="Kuo A."/>
            <person name="Mondo S."/>
            <person name="Pangilinan J."/>
            <person name="Riley R."/>
            <person name="Labutti K."/>
            <person name="Andreopoulos B."/>
            <person name="Lipzen A."/>
            <person name="Chen C."/>
            <person name="Yanf M."/>
            <person name="Daum C."/>
            <person name="Ng V."/>
            <person name="Clum A."/>
            <person name="Steindorff A."/>
            <person name="Ohm R."/>
            <person name="Martin F."/>
            <person name="Silar P."/>
            <person name="Natvig D."/>
            <person name="Lalanne C."/>
            <person name="Gautier V."/>
            <person name="Ament-Velasquez S.L."/>
            <person name="Kruys A."/>
            <person name="Hutchinson M.I."/>
            <person name="Powell A.J."/>
            <person name="Barry K."/>
            <person name="Miller A.N."/>
            <person name="Grigoriev I.V."/>
            <person name="Debuchy R."/>
            <person name="Gladieux P."/>
            <person name="Thoren M.H."/>
            <person name="Johannesson H."/>
        </authorList>
    </citation>
    <scope>NUCLEOTIDE SEQUENCE</scope>
    <source>
        <strain evidence="3">CBS 168.71</strain>
    </source>
</reference>
<accession>A0AAE0LW89</accession>
<evidence type="ECO:0000256" key="1">
    <source>
        <dbReference type="SAM" id="Phobius"/>
    </source>
</evidence>
<gene>
    <name evidence="3" type="ORF">B0H64DRAFT_333073</name>
</gene>
<evidence type="ECO:0000259" key="2">
    <source>
        <dbReference type="Pfam" id="PF00501"/>
    </source>
</evidence>
<dbReference type="SUPFAM" id="SSF56801">
    <property type="entry name" value="Acetyl-CoA synthetase-like"/>
    <property type="match status" value="1"/>
</dbReference>
<dbReference type="PANTHER" id="PTHR33927">
    <property type="entry name" value="TRANSMEMBRANE PROTEIN"/>
    <property type="match status" value="1"/>
</dbReference>
<feature type="domain" description="AMP-dependent synthetase/ligase" evidence="2">
    <location>
        <begin position="35"/>
        <end position="373"/>
    </location>
</feature>
<keyword evidence="1" id="KW-0472">Membrane</keyword>
<proteinExistence type="predicted"/>
<name>A0AAE0LW89_9PEZI</name>
<keyword evidence="4" id="KW-1185">Reference proteome</keyword>
<feature type="transmembrane region" description="Helical" evidence="1">
    <location>
        <begin position="719"/>
        <end position="740"/>
    </location>
</feature>
<dbReference type="InterPro" id="IPR000873">
    <property type="entry name" value="AMP-dep_synth/lig_dom"/>
</dbReference>
<dbReference type="Proteomes" id="UP001278766">
    <property type="component" value="Unassembled WGS sequence"/>
</dbReference>
<keyword evidence="1" id="KW-1133">Transmembrane helix</keyword>
<evidence type="ECO:0000313" key="3">
    <source>
        <dbReference type="EMBL" id="KAK3299882.1"/>
    </source>
</evidence>
<feature type="transmembrane region" description="Helical" evidence="1">
    <location>
        <begin position="676"/>
        <end position="699"/>
    </location>
</feature>
<keyword evidence="1" id="KW-0812">Transmembrane</keyword>
<feature type="transmembrane region" description="Helical" evidence="1">
    <location>
        <begin position="756"/>
        <end position="774"/>
    </location>
</feature>
<dbReference type="InterPro" id="IPR042099">
    <property type="entry name" value="ANL_N_sf"/>
</dbReference>
<dbReference type="InterPro" id="IPR020845">
    <property type="entry name" value="AMP-binding_CS"/>
</dbReference>
<dbReference type="Pfam" id="PF00501">
    <property type="entry name" value="AMP-binding"/>
    <property type="match status" value="1"/>
</dbReference>
<dbReference type="RefSeq" id="XP_062663396.1">
    <property type="nucleotide sequence ID" value="XM_062801073.1"/>
</dbReference>
<dbReference type="Gene3D" id="3.40.50.12780">
    <property type="entry name" value="N-terminal domain of ligase-like"/>
    <property type="match status" value="1"/>
</dbReference>